<dbReference type="ChiTaRS" id="GDPGP1">
    <property type="organism name" value="human"/>
</dbReference>
<dbReference type="OrthoDB" id="417175at2759"/>
<reference evidence="2" key="1">
    <citation type="journal article" date="2001" name="Nature">
        <title>Initial sequencing and analysis of the human genome.</title>
        <authorList>
            <consortium name="International Human Genome Sequencing Consortium"/>
            <person name="Lander E.S."/>
            <person name="Linton L.M."/>
            <person name="Birren B."/>
            <person name="Nusbaum C."/>
            <person name="Zody M.C."/>
            <person name="Baldwin J."/>
            <person name="Devon K."/>
            <person name="Dewar K."/>
            <person name="Doyle M."/>
            <person name="FitzHugh W."/>
            <person name="Funke R."/>
            <person name="Gage D."/>
            <person name="Harris K."/>
            <person name="Heaford A."/>
            <person name="Howland J."/>
            <person name="Kann L."/>
            <person name="Lehoczky J."/>
            <person name="LeVine R."/>
            <person name="McEwan P."/>
            <person name="McKernan K."/>
            <person name="Meldrim J."/>
            <person name="Mesirov J.P."/>
            <person name="Miranda C."/>
            <person name="Morris W."/>
            <person name="Naylor J."/>
            <person name="Raymond C."/>
            <person name="Rosetti M."/>
            <person name="Santos R."/>
            <person name="Sheridan A."/>
            <person name="Sougnez C."/>
            <person name="Stange-Thomann N."/>
            <person name="Stojanovic N."/>
            <person name="Subramanian A."/>
            <person name="Wyman D."/>
            <person name="Rogers J."/>
            <person name="Sulston J."/>
            <person name="Ainscough R."/>
            <person name="Beck S."/>
            <person name="Bentley D."/>
            <person name="Burton J."/>
            <person name="Clee C."/>
            <person name="Carter N."/>
            <person name="Coulson A."/>
            <person name="Deadman R."/>
            <person name="Deloukas P."/>
            <person name="Dunham A."/>
            <person name="Dunham I."/>
            <person name="Durbin R."/>
            <person name="French L."/>
            <person name="Grafham D."/>
            <person name="Gregory S."/>
            <person name="Hubbard T."/>
            <person name="Humphray S."/>
            <person name="Hunt A."/>
            <person name="Jones M."/>
            <person name="Lloyd C."/>
            <person name="McMurray A."/>
            <person name="Matthews L."/>
            <person name="Mercer S."/>
            <person name="Milne S."/>
            <person name="Mullikin J.C."/>
            <person name="Mungall A."/>
            <person name="Plumb R."/>
            <person name="Ross M."/>
            <person name="Shownkeen R."/>
            <person name="Sims S."/>
            <person name="Waterston R.H."/>
            <person name="Wilson R.K."/>
            <person name="Hillier L.W."/>
            <person name="McPherson J.D."/>
            <person name="Marra M.A."/>
            <person name="Mardis E.R."/>
            <person name="Fulton L.A."/>
            <person name="Chinwalla A.T."/>
            <person name="Pepin K.H."/>
            <person name="Gish W.R."/>
            <person name="Chissoe S.L."/>
            <person name="Wendl M.C."/>
            <person name="Delehaunty K.D."/>
            <person name="Miner T.L."/>
            <person name="Delehaunty A."/>
            <person name="Kramer J.B."/>
            <person name="Cook L.L."/>
            <person name="Fulton R.S."/>
            <person name="Johnson D.L."/>
            <person name="Minx P.J."/>
            <person name="Clifton S.W."/>
            <person name="Hawkins T."/>
            <person name="Branscomb E."/>
            <person name="Predki P."/>
            <person name="Richardson P."/>
            <person name="Wenning S."/>
            <person name="Slezak T."/>
            <person name="Doggett N."/>
            <person name="Cheng J.F."/>
            <person name="Olsen A."/>
            <person name="Lucas S."/>
            <person name="Elkin C."/>
            <person name="Uberbacher E."/>
            <person name="Frazier M."/>
            <person name="Gibbs R.A."/>
            <person name="Muzny D.M."/>
            <person name="Scherer S.E."/>
            <person name="Bouck J.B."/>
            <person name="Sodergren E.J."/>
            <person name="Worley K.C."/>
            <person name="Rives C.M."/>
            <person name="Gorrell J.H."/>
            <person name="Metzker M.L."/>
            <person name="Naylor S.L."/>
            <person name="Kucherlapati R.S."/>
            <person name="Nelson D.L."/>
            <person name="Weinstock G.M."/>
            <person name="Sakaki Y."/>
            <person name="Fujiyama A."/>
            <person name="Hattori M."/>
            <person name="Yada T."/>
            <person name="Toyoda A."/>
            <person name="Itoh T."/>
            <person name="Kawagoe C."/>
            <person name="Watanabe H."/>
            <person name="Totoki Y."/>
            <person name="Taylor T."/>
            <person name="Weissenbach J."/>
            <person name="Heilig R."/>
            <person name="Saurin W."/>
            <person name="Artiguenave F."/>
            <person name="Brottier P."/>
            <person name="Bruls T."/>
            <person name="Pelletier E."/>
            <person name="Robert C."/>
            <person name="Wincker P."/>
            <person name="Smith D.R."/>
            <person name="Doucette-Stamm L."/>
            <person name="Rubenfield M."/>
            <person name="Weinstock K."/>
            <person name="Lee H.M."/>
            <person name="Dubois J."/>
            <person name="Rosenthal A."/>
            <person name="Platzer M."/>
            <person name="Nyakatura G."/>
            <person name="Taudien S."/>
            <person name="Rump A."/>
            <person name="Yang H."/>
            <person name="Yu J."/>
            <person name="Wang J."/>
            <person name="Huang G."/>
            <person name="Gu J."/>
            <person name="Hood L."/>
            <person name="Rowen L."/>
            <person name="Madan A."/>
            <person name="Qin S."/>
            <person name="Davis R.W."/>
            <person name="Federspiel N.A."/>
            <person name="Abola A.P."/>
            <person name="Proctor M.J."/>
            <person name="Myers R.M."/>
            <person name="Schmutz J."/>
            <person name="Dickson M."/>
            <person name="Grimwood J."/>
            <person name="Cox D.R."/>
            <person name="Olson M.V."/>
            <person name="Kaul R."/>
            <person name="Raymond C."/>
            <person name="Shimizu N."/>
            <person name="Kawasaki K."/>
            <person name="Minoshima S."/>
            <person name="Evans G.A."/>
            <person name="Athanasiou M."/>
            <person name="Schultz R."/>
            <person name="Roe B.A."/>
            <person name="Chen F."/>
            <person name="Pan H."/>
            <person name="Ramser J."/>
            <person name="Lehrach H."/>
            <person name="Reinhardt R."/>
            <person name="McCombie W.R."/>
            <person name="de la Bastide M."/>
            <person name="Dedhia N."/>
            <person name="Blocker H."/>
            <person name="Hornischer K."/>
            <person name="Nordsiek G."/>
            <person name="Agarwala R."/>
            <person name="Aravind L."/>
            <person name="Bailey J.A."/>
            <person name="Bateman A."/>
            <person name="Batzoglou S."/>
            <person name="Birney E."/>
            <person name="Bork P."/>
            <person name="Brown D.G."/>
            <person name="Burge C.B."/>
            <person name="Cerutti L."/>
            <person name="Chen H.C."/>
            <person name="Church D."/>
            <person name="Clamp M."/>
            <person name="Copley R.R."/>
            <person name="Doerks T."/>
            <person name="Eddy S.R."/>
            <person name="Eichler E.E."/>
            <person name="Furey T.S."/>
            <person name="Galagan J."/>
            <person name="Gilbert J.G."/>
            <person name="Harmon C."/>
            <person name="Hayashizaki Y."/>
            <person name="Haussler D."/>
            <person name="Hermjakob H."/>
            <person name="Hokamp K."/>
            <person name="Jang W."/>
            <person name="Johnson L.S."/>
            <person name="Jones T.A."/>
            <person name="Kasif S."/>
            <person name="Kaspryzk A."/>
            <person name="Kennedy S."/>
            <person name="Kent W.J."/>
            <person name="Kitts P."/>
            <person name="Koonin E.V."/>
            <person name="Korf I."/>
            <person name="Kulp D."/>
            <person name="Lancet D."/>
            <person name="Lowe T.M."/>
            <person name="McLysaght A."/>
            <person name="Mikkelsen T."/>
            <person name="Moran J.V."/>
            <person name="Mulder N."/>
            <person name="Pollara V.J."/>
            <person name="Ponting C.P."/>
            <person name="Schuler G."/>
            <person name="Schultz J."/>
            <person name="Slater G."/>
            <person name="Smit A.F."/>
            <person name="Stupka E."/>
            <person name="Szustakowski J."/>
            <person name="Thierry-Mieg D."/>
            <person name="Thierry-Mieg J."/>
            <person name="Wagner L."/>
            <person name="Wallis J."/>
            <person name="Wheeler R."/>
            <person name="Williams A."/>
            <person name="Wolf Y.I."/>
            <person name="Wolfe K.H."/>
            <person name="Yang S.P."/>
            <person name="Yeh R.F."/>
            <person name="Collins F."/>
            <person name="Guyer M.S."/>
            <person name="Peterson J."/>
            <person name="Felsenfeld A."/>
            <person name="Wetterstrand K.A."/>
            <person name="Patrinos A."/>
            <person name="Morgan M.J."/>
            <person name="de Jong P."/>
            <person name="Catanese J.J."/>
            <person name="Osoegawa K."/>
            <person name="Shizuya H."/>
            <person name="Choi S."/>
            <person name="Chen Y.J."/>
        </authorList>
    </citation>
    <scope>NUCLEOTIDE SEQUENCE [LARGE SCALE GENOMIC DNA]</scope>
</reference>
<sequence>MALPHDSNET</sequence>
<gene>
    <name evidence="1" type="primary">GDPGP1</name>
</gene>
<keyword evidence="2" id="KW-1185">Reference proteome</keyword>
<dbReference type="GeneTree" id="ENSGT00390000016718"/>
<reference evidence="1" key="4">
    <citation type="submission" date="2015-06" db="UniProtKB">
        <authorList>
            <consortium name="Ensembl"/>
        </authorList>
    </citation>
    <scope>IDENTIFICATION</scope>
</reference>
<dbReference type="Bgee" id="ENSG00000183208">
    <property type="expression patterns" value="Expressed in male germ line stem cell (sensu Vertebrata) in testis and 104 other cell types or tissues"/>
</dbReference>
<dbReference type="OpenTargets" id="ENSG00000183208"/>
<evidence type="ECO:0000313" key="1">
    <source>
        <dbReference type="Ensembl" id="ENSP00000454128"/>
    </source>
</evidence>
<name>A0A0G2JL98_HUMAN</name>
<organism evidence="1 2">
    <name type="scientific">Homo sapiens</name>
    <name type="common">Human</name>
    <dbReference type="NCBI Taxonomy" id="9606"/>
    <lineage>
        <taxon>Eukaryota</taxon>
        <taxon>Metazoa</taxon>
        <taxon>Chordata</taxon>
        <taxon>Craniata</taxon>
        <taxon>Vertebrata</taxon>
        <taxon>Euteleostomi</taxon>
        <taxon>Mammalia</taxon>
        <taxon>Eutheria</taxon>
        <taxon>Euarchontoglires</taxon>
        <taxon>Primates</taxon>
        <taxon>Haplorrhini</taxon>
        <taxon>Catarrhini</taxon>
        <taxon>Hominidae</taxon>
        <taxon>Homo</taxon>
    </lineage>
</organism>
<proteinExistence type="predicted"/>
<dbReference type="EMBL" id="AC091167">
    <property type="status" value="NOT_ANNOTATED_CDS"/>
    <property type="molecule type" value="Genomic_DNA"/>
</dbReference>
<dbReference type="VEuPathDB" id="HostDB:ENSG00000183208"/>
<dbReference type="OMA" id="NNEDWDG"/>
<accession>A0A0G2JL98</accession>
<reference evidence="1 2" key="3">
    <citation type="journal article" date="2006" name="Nature">
        <title>Analysis of the DNA sequence and duplication history of human chromosome 15.</title>
        <authorList>
            <person name="Zody M.C."/>
            <person name="Garber M."/>
            <person name="Sharpe T."/>
            <person name="Young S.K."/>
            <person name="Rowen L."/>
            <person name="O'Neill K."/>
            <person name="Whittaker C.A."/>
            <person name="Kamal M."/>
            <person name="Chang J.L."/>
            <person name="Cuomo C.A."/>
            <person name="Dewar K."/>
            <person name="FitzGerald M.G."/>
            <person name="Kodira C.D."/>
            <person name="Madan A."/>
            <person name="Qin S."/>
            <person name="Yang X."/>
            <person name="Abbasi N."/>
            <person name="Abouelleil A."/>
            <person name="Arachchi H.M."/>
            <person name="Baradarani L."/>
            <person name="Birditt B."/>
            <person name="Bloom S."/>
            <person name="Bloom T."/>
            <person name="Borowsky M.L."/>
            <person name="Burke J."/>
            <person name="Butler J."/>
            <person name="Cook A."/>
            <person name="DeArellano K."/>
            <person name="DeCaprio D."/>
            <person name="Dorris L.III."/>
            <person name="Dors M."/>
            <person name="Eichler E.E."/>
            <person name="Engels R."/>
            <person name="Fahey J."/>
            <person name="Fleetwood P."/>
            <person name="Friedman C."/>
            <person name="Gearin G."/>
            <person name="Hall J.L."/>
            <person name="Hensley G."/>
            <person name="Johnson E."/>
            <person name="Jones C."/>
            <person name="Kamat A."/>
            <person name="Kaur A."/>
            <person name="Locke D.P."/>
            <person name="Madan A."/>
            <person name="Munson G."/>
            <person name="Jaffe D.B."/>
            <person name="Lui A."/>
            <person name="Macdonald P."/>
            <person name="Mauceli E."/>
            <person name="Naylor J.W."/>
            <person name="Nesbitt R."/>
            <person name="Nicol R."/>
            <person name="O'Leary S.B."/>
            <person name="Ratcliffe A."/>
            <person name="Rounsley S."/>
            <person name="She X."/>
            <person name="Sneddon K.M."/>
            <person name="Stewart S."/>
            <person name="Sougnez C."/>
            <person name="Stone S.M."/>
            <person name="Topham K."/>
            <person name="Vincent D."/>
            <person name="Wang S."/>
            <person name="Zimmer A.R."/>
            <person name="Birren B.W."/>
            <person name="Hood L."/>
            <person name="Lander E.S."/>
            <person name="Nusbaum C."/>
        </authorList>
    </citation>
    <scope>NUCLEOTIDE SEQUENCE [LARGE SCALE GENOMIC DNA]</scope>
</reference>
<reference evidence="2" key="2">
    <citation type="journal article" date="2004" name="Nature">
        <title>Finishing the euchromatic sequence of the human genome.</title>
        <authorList>
            <consortium name="International Human Genome Sequencing Consortium"/>
        </authorList>
    </citation>
    <scope>NUCLEOTIDE SEQUENCE [LARGE SCALE GENOMIC DNA]</scope>
</reference>
<dbReference type="Proteomes" id="UP000005640">
    <property type="component" value="Chromosome 15"/>
</dbReference>
<feature type="non-terminal residue" evidence="1">
    <location>
        <position position="10"/>
    </location>
</feature>
<dbReference type="HGNC" id="HGNC:34360">
    <property type="gene designation" value="GDPGP1"/>
</dbReference>
<dbReference type="Ensembl" id="ENST00000558291">
    <property type="protein sequence ID" value="ENSP00000454128"/>
    <property type="gene ID" value="ENSG00000183208"/>
</dbReference>
<dbReference type="Antibodypedia" id="28769">
    <property type="antibodies" value="51 antibodies from 12 providers"/>
</dbReference>
<evidence type="ECO:0000313" key="2">
    <source>
        <dbReference type="Proteomes" id="UP000005640"/>
    </source>
</evidence>
<protein>
    <submittedName>
        <fullName evidence="1">GDP-D-glucose phosphorylase 1</fullName>
    </submittedName>
</protein>
<dbReference type="ExpressionAtlas" id="A0A0G2JL98">
    <property type="expression patterns" value="baseline and differential"/>
</dbReference>